<dbReference type="Proteomes" id="UP000317371">
    <property type="component" value="Unassembled WGS sequence"/>
</dbReference>
<evidence type="ECO:0000256" key="1">
    <source>
        <dbReference type="ARBA" id="ARBA00004651"/>
    </source>
</evidence>
<comment type="subcellular location">
    <subcellularLocation>
        <location evidence="1 7">Cell membrane</location>
        <topology evidence="1 7">Multi-pass membrane protein</topology>
    </subcellularLocation>
</comment>
<sequence>MRSRRYTRLLHAGLAYLVVLSALLFFIVPMLWIIYTSFRTQESIFTGRVLTPWSTYTLENYRTILSVTDFPLYFWNSFKIAATVTLLSLACSITGAYGLSRFDIPGRQPLLLGIFSTQMFPQVLLVIPIYLIIVSLFLLDTVIGVVLGQMILVLPFQMWMLAGYFDNVPREIDDAASIDGCNILQRLIYVILPVAAPGIMVAAFFSFVVSWGDYLIVSIVTQSQRTATLTLIIQRLSSALLIRWGQVAAATVLTIVPTVLLFSFVQRRLVEGLTAGAVKGE</sequence>
<dbReference type="GO" id="GO:0055085">
    <property type="term" value="P:transmembrane transport"/>
    <property type="evidence" value="ECO:0007669"/>
    <property type="project" value="InterPro"/>
</dbReference>
<keyword evidence="6 7" id="KW-0472">Membrane</keyword>
<evidence type="ECO:0000259" key="8">
    <source>
        <dbReference type="PROSITE" id="PS50928"/>
    </source>
</evidence>
<dbReference type="CDD" id="cd06261">
    <property type="entry name" value="TM_PBP2"/>
    <property type="match status" value="1"/>
</dbReference>
<dbReference type="OrthoDB" id="9794684at2"/>
<feature type="transmembrane region" description="Helical" evidence="7">
    <location>
        <begin position="80"/>
        <end position="99"/>
    </location>
</feature>
<evidence type="ECO:0000256" key="4">
    <source>
        <dbReference type="ARBA" id="ARBA00022692"/>
    </source>
</evidence>
<evidence type="ECO:0000256" key="2">
    <source>
        <dbReference type="ARBA" id="ARBA00022448"/>
    </source>
</evidence>
<dbReference type="SUPFAM" id="SSF161098">
    <property type="entry name" value="MetI-like"/>
    <property type="match status" value="1"/>
</dbReference>
<gene>
    <name evidence="9" type="ORF">FKZ61_09850</name>
</gene>
<keyword evidence="5 7" id="KW-1133">Transmembrane helix</keyword>
<dbReference type="InParanoid" id="A0A540VH59"/>
<evidence type="ECO:0000256" key="3">
    <source>
        <dbReference type="ARBA" id="ARBA00022475"/>
    </source>
</evidence>
<proteinExistence type="inferred from homology"/>
<dbReference type="Gene3D" id="1.10.3720.10">
    <property type="entry name" value="MetI-like"/>
    <property type="match status" value="1"/>
</dbReference>
<dbReference type="RefSeq" id="WP_141609949.1">
    <property type="nucleotide sequence ID" value="NZ_VIGC02000010.1"/>
</dbReference>
<dbReference type="PANTHER" id="PTHR32243:SF18">
    <property type="entry name" value="INNER MEMBRANE ABC TRANSPORTER PERMEASE PROTEIN YCJP"/>
    <property type="match status" value="1"/>
</dbReference>
<dbReference type="InterPro" id="IPR000515">
    <property type="entry name" value="MetI-like"/>
</dbReference>
<keyword evidence="10" id="KW-1185">Reference proteome</keyword>
<reference evidence="9 10" key="1">
    <citation type="submission" date="2019-06" db="EMBL/GenBank/DDBJ databases">
        <title>Genome sequence of Litorilinea aerophila BAA-2444.</title>
        <authorList>
            <person name="Maclea K.S."/>
            <person name="Maurais E.G."/>
            <person name="Iannazzi L.C."/>
        </authorList>
    </citation>
    <scope>NUCLEOTIDE SEQUENCE [LARGE SCALE GENOMIC DNA]</scope>
    <source>
        <strain evidence="9 10">ATCC BAA-2444</strain>
    </source>
</reference>
<keyword evidence="3" id="KW-1003">Cell membrane</keyword>
<feature type="domain" description="ABC transmembrane type-1" evidence="8">
    <location>
        <begin position="74"/>
        <end position="265"/>
    </location>
</feature>
<feature type="transmembrane region" description="Helical" evidence="7">
    <location>
        <begin position="244"/>
        <end position="265"/>
    </location>
</feature>
<feature type="transmembrane region" description="Helical" evidence="7">
    <location>
        <begin position="12"/>
        <end position="35"/>
    </location>
</feature>
<evidence type="ECO:0000256" key="5">
    <source>
        <dbReference type="ARBA" id="ARBA00022989"/>
    </source>
</evidence>
<dbReference type="InterPro" id="IPR035906">
    <property type="entry name" value="MetI-like_sf"/>
</dbReference>
<dbReference type="GO" id="GO:0005886">
    <property type="term" value="C:plasma membrane"/>
    <property type="evidence" value="ECO:0007669"/>
    <property type="project" value="UniProtKB-SubCell"/>
</dbReference>
<comment type="similarity">
    <text evidence="7">Belongs to the binding-protein-dependent transport system permease family.</text>
</comment>
<evidence type="ECO:0000256" key="6">
    <source>
        <dbReference type="ARBA" id="ARBA00023136"/>
    </source>
</evidence>
<dbReference type="PANTHER" id="PTHR32243">
    <property type="entry name" value="MALTOSE TRANSPORT SYSTEM PERMEASE-RELATED"/>
    <property type="match status" value="1"/>
</dbReference>
<keyword evidence="2 7" id="KW-0813">Transport</keyword>
<evidence type="ECO:0000313" key="9">
    <source>
        <dbReference type="EMBL" id="TQE96032.1"/>
    </source>
</evidence>
<dbReference type="AlphaFoldDB" id="A0A540VH59"/>
<accession>A0A540VH59</accession>
<dbReference type="Pfam" id="PF00528">
    <property type="entry name" value="BPD_transp_1"/>
    <property type="match status" value="1"/>
</dbReference>
<evidence type="ECO:0000313" key="10">
    <source>
        <dbReference type="Proteomes" id="UP000317371"/>
    </source>
</evidence>
<comment type="caution">
    <text evidence="9">The sequence shown here is derived from an EMBL/GenBank/DDBJ whole genome shotgun (WGS) entry which is preliminary data.</text>
</comment>
<dbReference type="InterPro" id="IPR050901">
    <property type="entry name" value="BP-dep_ABC_trans_perm"/>
</dbReference>
<dbReference type="EMBL" id="VIGC01000010">
    <property type="protein sequence ID" value="TQE96032.1"/>
    <property type="molecule type" value="Genomic_DNA"/>
</dbReference>
<organism evidence="9 10">
    <name type="scientific">Litorilinea aerophila</name>
    <dbReference type="NCBI Taxonomy" id="1204385"/>
    <lineage>
        <taxon>Bacteria</taxon>
        <taxon>Bacillati</taxon>
        <taxon>Chloroflexota</taxon>
        <taxon>Caldilineae</taxon>
        <taxon>Caldilineales</taxon>
        <taxon>Caldilineaceae</taxon>
        <taxon>Litorilinea</taxon>
    </lineage>
</organism>
<feature type="transmembrane region" description="Helical" evidence="7">
    <location>
        <begin position="187"/>
        <end position="209"/>
    </location>
</feature>
<keyword evidence="4 7" id="KW-0812">Transmembrane</keyword>
<feature type="transmembrane region" description="Helical" evidence="7">
    <location>
        <begin position="120"/>
        <end position="139"/>
    </location>
</feature>
<name>A0A540VH59_9CHLR</name>
<protein>
    <submittedName>
        <fullName evidence="9">Carbohydrate ABC transporter permease</fullName>
    </submittedName>
</protein>
<dbReference type="PROSITE" id="PS50928">
    <property type="entry name" value="ABC_TM1"/>
    <property type="match status" value="1"/>
</dbReference>
<feature type="transmembrane region" description="Helical" evidence="7">
    <location>
        <begin position="145"/>
        <end position="166"/>
    </location>
</feature>
<evidence type="ECO:0000256" key="7">
    <source>
        <dbReference type="RuleBase" id="RU363032"/>
    </source>
</evidence>